<evidence type="ECO:0000313" key="2">
    <source>
        <dbReference type="Proteomes" id="UP000641646"/>
    </source>
</evidence>
<protein>
    <submittedName>
        <fullName evidence="1">TIGR01548 family HAD-type hydrolase</fullName>
    </submittedName>
</protein>
<dbReference type="AlphaFoldDB" id="A0A926VAX5"/>
<dbReference type="NCBIfam" id="TIGR01548">
    <property type="entry name" value="HAD-SF-IA-hyp1"/>
    <property type="match status" value="1"/>
</dbReference>
<keyword evidence="2" id="KW-1185">Reference proteome</keyword>
<reference evidence="1" key="1">
    <citation type="journal article" date="2015" name="ISME J.">
        <title>Draft Genome Sequence of Streptomyces incarnatus NRRL8089, which Produces the Nucleoside Antibiotic Sinefungin.</title>
        <authorList>
            <person name="Oshima K."/>
            <person name="Hattori M."/>
            <person name="Shimizu H."/>
            <person name="Fukuda K."/>
            <person name="Nemoto M."/>
            <person name="Inagaki K."/>
            <person name="Tamura T."/>
        </authorList>
    </citation>
    <scope>NUCLEOTIDE SEQUENCE</scope>
    <source>
        <strain evidence="1">FACHB-1375</strain>
    </source>
</reference>
<dbReference type="Pfam" id="PF00702">
    <property type="entry name" value="Hydrolase"/>
    <property type="match status" value="1"/>
</dbReference>
<keyword evidence="1" id="KW-0378">Hydrolase</keyword>
<dbReference type="InterPro" id="IPR036412">
    <property type="entry name" value="HAD-like_sf"/>
</dbReference>
<dbReference type="InterPro" id="IPR023214">
    <property type="entry name" value="HAD_sf"/>
</dbReference>
<organism evidence="1 2">
    <name type="scientific">Aerosakkonema funiforme FACHB-1375</name>
    <dbReference type="NCBI Taxonomy" id="2949571"/>
    <lineage>
        <taxon>Bacteria</taxon>
        <taxon>Bacillati</taxon>
        <taxon>Cyanobacteriota</taxon>
        <taxon>Cyanophyceae</taxon>
        <taxon>Oscillatoriophycideae</taxon>
        <taxon>Aerosakkonematales</taxon>
        <taxon>Aerosakkonemataceae</taxon>
        <taxon>Aerosakkonema</taxon>
    </lineage>
</organism>
<dbReference type="Proteomes" id="UP000641646">
    <property type="component" value="Unassembled WGS sequence"/>
</dbReference>
<accession>A0A926VAX5</accession>
<dbReference type="InterPro" id="IPR050155">
    <property type="entry name" value="HAD-like_hydrolase_sf"/>
</dbReference>
<dbReference type="GO" id="GO:0006281">
    <property type="term" value="P:DNA repair"/>
    <property type="evidence" value="ECO:0007669"/>
    <property type="project" value="TreeGrafter"/>
</dbReference>
<dbReference type="NCBIfam" id="TIGR01549">
    <property type="entry name" value="HAD-SF-IA-v1"/>
    <property type="match status" value="1"/>
</dbReference>
<dbReference type="PANTHER" id="PTHR43434">
    <property type="entry name" value="PHOSPHOGLYCOLATE PHOSPHATASE"/>
    <property type="match status" value="1"/>
</dbReference>
<dbReference type="PANTHER" id="PTHR43434:SF1">
    <property type="entry name" value="PHOSPHOGLYCOLATE PHOSPHATASE"/>
    <property type="match status" value="1"/>
</dbReference>
<dbReference type="InterPro" id="IPR006439">
    <property type="entry name" value="HAD-SF_hydro_IA"/>
</dbReference>
<dbReference type="GO" id="GO:0008967">
    <property type="term" value="F:phosphoglycolate phosphatase activity"/>
    <property type="evidence" value="ECO:0007669"/>
    <property type="project" value="TreeGrafter"/>
</dbReference>
<sequence length="274" mass="30426">MTQETSRQSNSTDAIVIFDIDGVVRDVAGSYRRAIADTVEHFTGGAYRPTQTDMDKLKSEGIWNNDWEASQELVYRYFEEQGQQRHQVALDYQILIDFFQSRYQGPDSQNWTGYICDEALLLQPSYLENLTAAGIPWGFFSGAPCAEAAYVLSGRLGLNSPVLIAMEDAPGKPDPTGLLAAVHQLENQSSIDTATPVIYVGDTVADMLTAEKARLVQPTRRWIGVGILPPHLQHTPDRLDAYTANLKQAGAIVIFNNVQELTPSRIRELLQRPA</sequence>
<dbReference type="SUPFAM" id="SSF56784">
    <property type="entry name" value="HAD-like"/>
    <property type="match status" value="1"/>
</dbReference>
<dbReference type="CDD" id="cd01427">
    <property type="entry name" value="HAD_like"/>
    <property type="match status" value="1"/>
</dbReference>
<evidence type="ECO:0000313" key="1">
    <source>
        <dbReference type="EMBL" id="MBD2180499.1"/>
    </source>
</evidence>
<reference evidence="1" key="2">
    <citation type="submission" date="2020-08" db="EMBL/GenBank/DDBJ databases">
        <authorList>
            <person name="Chen M."/>
            <person name="Teng W."/>
            <person name="Zhao L."/>
            <person name="Hu C."/>
            <person name="Zhou Y."/>
            <person name="Han B."/>
            <person name="Song L."/>
            <person name="Shu W."/>
        </authorList>
    </citation>
    <scope>NUCLEOTIDE SEQUENCE</scope>
    <source>
        <strain evidence="1">FACHB-1375</strain>
    </source>
</reference>
<comment type="caution">
    <text evidence="1">The sequence shown here is derived from an EMBL/GenBank/DDBJ whole genome shotgun (WGS) entry which is preliminary data.</text>
</comment>
<name>A0A926VAX5_9CYAN</name>
<gene>
    <name evidence="1" type="ORF">H6G03_05160</name>
</gene>
<dbReference type="EMBL" id="JACJPW010000009">
    <property type="protein sequence ID" value="MBD2180499.1"/>
    <property type="molecule type" value="Genomic_DNA"/>
</dbReference>
<dbReference type="InterPro" id="IPR006438">
    <property type="entry name" value="HAD-SF_TIGR01548"/>
</dbReference>
<proteinExistence type="predicted"/>
<dbReference type="Gene3D" id="3.40.50.1000">
    <property type="entry name" value="HAD superfamily/HAD-like"/>
    <property type="match status" value="1"/>
</dbReference>
<dbReference type="RefSeq" id="WP_190462766.1">
    <property type="nucleotide sequence ID" value="NZ_JACJPW010000009.1"/>
</dbReference>